<dbReference type="SUPFAM" id="SSF52540">
    <property type="entry name" value="P-loop containing nucleoside triphosphate hydrolases"/>
    <property type="match status" value="1"/>
</dbReference>
<comment type="similarity">
    <text evidence="1">Belongs to the helicase family.</text>
</comment>
<evidence type="ECO:0000259" key="2">
    <source>
        <dbReference type="Pfam" id="PF05970"/>
    </source>
</evidence>
<keyword evidence="1" id="KW-0234">DNA repair</keyword>
<evidence type="ECO:0000313" key="3">
    <source>
        <dbReference type="EMBL" id="ESA21612.1"/>
    </source>
</evidence>
<comment type="catalytic activity">
    <reaction evidence="1">
        <text>ATP + H2O = ADP + phosphate + H(+)</text>
        <dbReference type="Rhea" id="RHEA:13065"/>
        <dbReference type="ChEBI" id="CHEBI:15377"/>
        <dbReference type="ChEBI" id="CHEBI:15378"/>
        <dbReference type="ChEBI" id="CHEBI:30616"/>
        <dbReference type="ChEBI" id="CHEBI:43474"/>
        <dbReference type="ChEBI" id="CHEBI:456216"/>
        <dbReference type="EC" id="5.6.2.3"/>
    </reaction>
</comment>
<dbReference type="Gene3D" id="3.40.50.300">
    <property type="entry name" value="P-loop containing nucleotide triphosphate hydrolases"/>
    <property type="match status" value="1"/>
</dbReference>
<dbReference type="GO" id="GO:0006310">
    <property type="term" value="P:DNA recombination"/>
    <property type="evidence" value="ECO:0007669"/>
    <property type="project" value="UniProtKB-KW"/>
</dbReference>
<evidence type="ECO:0000256" key="1">
    <source>
        <dbReference type="RuleBase" id="RU363044"/>
    </source>
</evidence>
<dbReference type="GO" id="GO:0043139">
    <property type="term" value="F:5'-3' DNA helicase activity"/>
    <property type="evidence" value="ECO:0007669"/>
    <property type="project" value="UniProtKB-EC"/>
</dbReference>
<dbReference type="EMBL" id="KI276266">
    <property type="protein sequence ID" value="ESA21612.1"/>
    <property type="molecule type" value="Genomic_DNA"/>
</dbReference>
<dbReference type="GO" id="GO:0006281">
    <property type="term" value="P:DNA repair"/>
    <property type="evidence" value="ECO:0007669"/>
    <property type="project" value="UniProtKB-KW"/>
</dbReference>
<proteinExistence type="inferred from homology"/>
<keyword evidence="1" id="KW-0547">Nucleotide-binding</keyword>
<protein>
    <recommendedName>
        <fullName evidence="1">ATP-dependent DNA helicase</fullName>
        <ecNumber evidence="1">5.6.2.3</ecNumber>
    </recommendedName>
</protein>
<dbReference type="EC" id="5.6.2.3" evidence="1"/>
<dbReference type="InterPro" id="IPR051055">
    <property type="entry name" value="PIF1_helicase"/>
</dbReference>
<name>U9UPJ1_RHIID</name>
<feature type="domain" description="DNA helicase Pif1-like DEAD-box helicase" evidence="2">
    <location>
        <begin position="98"/>
        <end position="146"/>
    </location>
</feature>
<dbReference type="Pfam" id="PF05970">
    <property type="entry name" value="PIF1"/>
    <property type="match status" value="1"/>
</dbReference>
<dbReference type="InterPro" id="IPR027417">
    <property type="entry name" value="P-loop_NTPase"/>
</dbReference>
<keyword evidence="1" id="KW-0233">DNA recombination</keyword>
<keyword evidence="1" id="KW-0067">ATP-binding</keyword>
<dbReference type="HOGENOM" id="CLU_1343879_0_0_1"/>
<reference evidence="3" key="1">
    <citation type="submission" date="2013-07" db="EMBL/GenBank/DDBJ databases">
        <title>The genome of an arbuscular mycorrhizal fungus provides insights into the evolution of the oldest plant symbiosis.</title>
        <authorList>
            <consortium name="DOE Joint Genome Institute"/>
            <person name="Tisserant E."/>
            <person name="Malbreil M."/>
            <person name="Kuo A."/>
            <person name="Kohler A."/>
            <person name="Symeonidi A."/>
            <person name="Balestrini R."/>
            <person name="Charron P."/>
            <person name="Duensing N."/>
            <person name="Frei-dit-Frey N."/>
            <person name="Gianinazzi-Pearson V."/>
            <person name="Gilbert B."/>
            <person name="Handa Y."/>
            <person name="Hijri M."/>
            <person name="Kaul R."/>
            <person name="Kawaguchi M."/>
            <person name="Krajinski F."/>
            <person name="Lammers P."/>
            <person name="Lapierre D."/>
            <person name="Masclaux F.G."/>
            <person name="Murat C."/>
            <person name="Morin E."/>
            <person name="Ndikumana S."/>
            <person name="Pagni M."/>
            <person name="Petitpierre D."/>
            <person name="Requena N."/>
            <person name="Rosikiewicz P."/>
            <person name="Riley R."/>
            <person name="Saito K."/>
            <person name="San Clemente H."/>
            <person name="Shapiro H."/>
            <person name="van Tuinen D."/>
            <person name="Becard G."/>
            <person name="Bonfante P."/>
            <person name="Paszkowski U."/>
            <person name="Shachar-Hill Y."/>
            <person name="Young J.P."/>
            <person name="Sanders I.R."/>
            <person name="Henrissat B."/>
            <person name="Rensing S.A."/>
            <person name="Grigoriev I.V."/>
            <person name="Corradi N."/>
            <person name="Roux C."/>
            <person name="Martin F."/>
        </authorList>
    </citation>
    <scope>NUCLEOTIDE SEQUENCE</scope>
    <source>
        <strain evidence="3">DAOM 197198</strain>
    </source>
</reference>
<gene>
    <name evidence="3" type="ORF">GLOINDRAFT_17269</name>
</gene>
<comment type="cofactor">
    <cofactor evidence="1">
        <name>Mg(2+)</name>
        <dbReference type="ChEBI" id="CHEBI:18420"/>
    </cofactor>
</comment>
<dbReference type="AlphaFoldDB" id="U9UPJ1"/>
<dbReference type="PANTHER" id="PTHR47642">
    <property type="entry name" value="ATP-DEPENDENT DNA HELICASE"/>
    <property type="match status" value="1"/>
</dbReference>
<accession>U9UPJ1</accession>
<dbReference type="PANTHER" id="PTHR47642:SF5">
    <property type="entry name" value="ATP-DEPENDENT DNA HELICASE"/>
    <property type="match status" value="1"/>
</dbReference>
<dbReference type="GO" id="GO:0016887">
    <property type="term" value="F:ATP hydrolysis activity"/>
    <property type="evidence" value="ECO:0007669"/>
    <property type="project" value="RHEA"/>
</dbReference>
<dbReference type="GO" id="GO:0005524">
    <property type="term" value="F:ATP binding"/>
    <property type="evidence" value="ECO:0007669"/>
    <property type="project" value="UniProtKB-KW"/>
</dbReference>
<dbReference type="GO" id="GO:0000723">
    <property type="term" value="P:telomere maintenance"/>
    <property type="evidence" value="ECO:0007669"/>
    <property type="project" value="InterPro"/>
</dbReference>
<keyword evidence="1" id="KW-0227">DNA damage</keyword>
<organism evidence="3">
    <name type="scientific">Rhizophagus irregularis (strain DAOM 181602 / DAOM 197198 / MUCL 43194)</name>
    <name type="common">Arbuscular mycorrhizal fungus</name>
    <name type="synonym">Glomus intraradices</name>
    <dbReference type="NCBI Taxonomy" id="747089"/>
    <lineage>
        <taxon>Eukaryota</taxon>
        <taxon>Fungi</taxon>
        <taxon>Fungi incertae sedis</taxon>
        <taxon>Mucoromycota</taxon>
        <taxon>Glomeromycotina</taxon>
        <taxon>Glomeromycetes</taxon>
        <taxon>Glomerales</taxon>
        <taxon>Glomeraceae</taxon>
        <taxon>Rhizophagus</taxon>
    </lineage>
</organism>
<sequence>MLSEEELLGNYTSYRERYLSLHSDFQSSIQNSTIVTAEEHRHSLQNQFNTIVTNILEDLANHITPQIADILTKQLDALKLISPVFSQSAILNLPEEQCSGGTGKSYIIRLIIDWIKSENRTYLLTAPTGVAAQNVSGITIHSALRIIQSGSEEVSIVSSFLFNFISNLFARIHNSDIAFGGISVIAVGDLAQLPPVRGRFLVEL</sequence>
<keyword evidence="1" id="KW-0347">Helicase</keyword>
<dbReference type="InterPro" id="IPR010285">
    <property type="entry name" value="DNA_helicase_pif1-like_DEAD"/>
</dbReference>
<keyword evidence="1" id="KW-0378">Hydrolase</keyword>